<accession>A0A7H1BJB9</accession>
<protein>
    <submittedName>
        <fullName evidence="8">Type II secretion system F family protein</fullName>
    </submittedName>
</protein>
<evidence type="ECO:0000256" key="3">
    <source>
        <dbReference type="ARBA" id="ARBA00022692"/>
    </source>
</evidence>
<organism evidence="8 9">
    <name type="scientific">Streptomyces xanthii</name>
    <dbReference type="NCBI Taxonomy" id="2768069"/>
    <lineage>
        <taxon>Bacteria</taxon>
        <taxon>Bacillati</taxon>
        <taxon>Actinomycetota</taxon>
        <taxon>Actinomycetes</taxon>
        <taxon>Kitasatosporales</taxon>
        <taxon>Streptomycetaceae</taxon>
        <taxon>Streptomyces</taxon>
    </lineage>
</organism>
<proteinExistence type="predicted"/>
<dbReference type="InterPro" id="IPR018076">
    <property type="entry name" value="T2SS_GspF_dom"/>
</dbReference>
<evidence type="ECO:0000256" key="2">
    <source>
        <dbReference type="ARBA" id="ARBA00022475"/>
    </source>
</evidence>
<feature type="domain" description="Type II secretion system protein GspF" evidence="7">
    <location>
        <begin position="132"/>
        <end position="254"/>
    </location>
</feature>
<feature type="transmembrane region" description="Helical" evidence="6">
    <location>
        <begin position="73"/>
        <end position="94"/>
    </location>
</feature>
<keyword evidence="4 6" id="KW-1133">Transmembrane helix</keyword>
<feature type="transmembrane region" description="Helical" evidence="6">
    <location>
        <begin position="233"/>
        <end position="259"/>
    </location>
</feature>
<evidence type="ECO:0000313" key="8">
    <source>
        <dbReference type="EMBL" id="QNS08824.1"/>
    </source>
</evidence>
<gene>
    <name evidence="8" type="ORF">IAG42_19345</name>
</gene>
<evidence type="ECO:0000313" key="9">
    <source>
        <dbReference type="Proteomes" id="UP000516428"/>
    </source>
</evidence>
<dbReference type="PANTHER" id="PTHR35007:SF3">
    <property type="entry name" value="POSSIBLE CONSERVED ALANINE RICH MEMBRANE PROTEIN"/>
    <property type="match status" value="1"/>
</dbReference>
<dbReference type="Proteomes" id="UP000516428">
    <property type="component" value="Chromosome"/>
</dbReference>
<dbReference type="EMBL" id="CP061281">
    <property type="protein sequence ID" value="QNS08824.1"/>
    <property type="molecule type" value="Genomic_DNA"/>
</dbReference>
<keyword evidence="5 6" id="KW-0472">Membrane</keyword>
<dbReference type="KEGG" id="sxn:IAG42_19345"/>
<keyword evidence="2" id="KW-1003">Cell membrane</keyword>
<keyword evidence="3 6" id="KW-0812">Transmembrane</keyword>
<evidence type="ECO:0000256" key="6">
    <source>
        <dbReference type="SAM" id="Phobius"/>
    </source>
</evidence>
<sequence length="272" mass="27333">MEEVVHRLGVVLCVAGLSVWVAYGVEGRLRARALRRRVRAVLEVAAAESRGRRRMRMPAGVRRWGPVAGAGCAGYALVGGVAGVFAGLVLASGVEWWRGRGRGRGAGSAVGSGEALGAEERAEVVRQLPLAAELLAACLAAGADPVGAARAVGESLGGPVGRGLARGAAQVRLGGEAATAWQELAALPGAGGLVRLLERAGESGAPAALPVARFAAECRAERGRRATALARRAAVIITAPVGLCFLPAFLAIGVLPVVIGLTGGVLGGGVGR</sequence>
<name>A0A7H1BJB9_9ACTN</name>
<evidence type="ECO:0000256" key="5">
    <source>
        <dbReference type="ARBA" id="ARBA00023136"/>
    </source>
</evidence>
<evidence type="ECO:0000259" key="7">
    <source>
        <dbReference type="Pfam" id="PF00482"/>
    </source>
</evidence>
<dbReference type="GO" id="GO:0005886">
    <property type="term" value="C:plasma membrane"/>
    <property type="evidence" value="ECO:0007669"/>
    <property type="project" value="UniProtKB-SubCell"/>
</dbReference>
<reference evidence="8 9" key="1">
    <citation type="submission" date="2020-09" db="EMBL/GenBank/DDBJ databases">
        <title>A novel species.</title>
        <authorList>
            <person name="Gao J."/>
        </authorList>
    </citation>
    <scope>NUCLEOTIDE SEQUENCE [LARGE SCALE GENOMIC DNA]</scope>
    <source>
        <strain evidence="8 9">CRXT-Y-14</strain>
    </source>
</reference>
<dbReference type="AlphaFoldDB" id="A0A7H1BJB9"/>
<keyword evidence="9" id="KW-1185">Reference proteome</keyword>
<evidence type="ECO:0000256" key="1">
    <source>
        <dbReference type="ARBA" id="ARBA00004651"/>
    </source>
</evidence>
<comment type="subcellular location">
    <subcellularLocation>
        <location evidence="1">Cell membrane</location>
        <topology evidence="1">Multi-pass membrane protein</topology>
    </subcellularLocation>
</comment>
<dbReference type="Pfam" id="PF00482">
    <property type="entry name" value="T2SSF"/>
    <property type="match status" value="1"/>
</dbReference>
<dbReference type="PANTHER" id="PTHR35007">
    <property type="entry name" value="INTEGRAL MEMBRANE PROTEIN-RELATED"/>
    <property type="match status" value="1"/>
</dbReference>
<evidence type="ECO:0000256" key="4">
    <source>
        <dbReference type="ARBA" id="ARBA00022989"/>
    </source>
</evidence>